<name>A0ABW8K818_9GAMM</name>
<evidence type="ECO:0000313" key="1">
    <source>
        <dbReference type="EMBL" id="MFK2919030.1"/>
    </source>
</evidence>
<dbReference type="Proteomes" id="UP001620408">
    <property type="component" value="Unassembled WGS sequence"/>
</dbReference>
<dbReference type="EMBL" id="JADIKD010000012">
    <property type="protein sequence ID" value="MFK2919030.1"/>
    <property type="molecule type" value="Genomic_DNA"/>
</dbReference>
<reference evidence="1 2" key="1">
    <citation type="submission" date="2020-10" db="EMBL/GenBank/DDBJ databases">
        <title>Phylogeny of dyella-like bacteria.</title>
        <authorList>
            <person name="Fu J."/>
        </authorList>
    </citation>
    <scope>NUCLEOTIDE SEQUENCE [LARGE SCALE GENOMIC DNA]</scope>
    <source>
        <strain evidence="1 2">BB4</strain>
    </source>
</reference>
<proteinExistence type="predicted"/>
<dbReference type="RefSeq" id="WP_379983343.1">
    <property type="nucleotide sequence ID" value="NZ_JADIKD010000012.1"/>
</dbReference>
<accession>A0ABW8K818</accession>
<gene>
    <name evidence="1" type="ORF">ISS97_17295</name>
</gene>
<organism evidence="1 2">
    <name type="scientific">Dyella koreensis</name>
    <dbReference type="NCBI Taxonomy" id="311235"/>
    <lineage>
        <taxon>Bacteria</taxon>
        <taxon>Pseudomonadati</taxon>
        <taxon>Pseudomonadota</taxon>
        <taxon>Gammaproteobacteria</taxon>
        <taxon>Lysobacterales</taxon>
        <taxon>Rhodanobacteraceae</taxon>
        <taxon>Dyella</taxon>
    </lineage>
</organism>
<comment type="caution">
    <text evidence="1">The sequence shown here is derived from an EMBL/GenBank/DDBJ whole genome shotgun (WGS) entry which is preliminary data.</text>
</comment>
<keyword evidence="2" id="KW-1185">Reference proteome</keyword>
<evidence type="ECO:0000313" key="2">
    <source>
        <dbReference type="Proteomes" id="UP001620408"/>
    </source>
</evidence>
<sequence length="134" mass="15139">MNLENSQRLLSDFPRLFRLPPAYGAGEGEGAGEHFVFECGDGWIEVVHAVSRRIVAHAEEQGLYIVIHQVREEFGVLRFRMEGADAVIFRLLENAEMVSAGICEVCGAPGMLFTHGGWRVRCDLHRRLWGERND</sequence>
<protein>
    <submittedName>
        <fullName evidence="1">Uncharacterized protein</fullName>
    </submittedName>
</protein>